<keyword evidence="2" id="KW-1185">Reference proteome</keyword>
<organism evidence="1 2">
    <name type="scientific">Halosquirtibacter laminarini</name>
    <dbReference type="NCBI Taxonomy" id="3374600"/>
    <lineage>
        <taxon>Bacteria</taxon>
        <taxon>Pseudomonadati</taxon>
        <taxon>Bacteroidota</taxon>
        <taxon>Bacteroidia</taxon>
        <taxon>Marinilabiliales</taxon>
        <taxon>Prolixibacteraceae</taxon>
        <taxon>Halosquirtibacter</taxon>
    </lineage>
</organism>
<protein>
    <submittedName>
        <fullName evidence="1">Rhodanese-like domain-containing protein</fullName>
    </submittedName>
</protein>
<proteinExistence type="predicted"/>
<name>A0AC61NNU9_9BACT</name>
<evidence type="ECO:0000313" key="2">
    <source>
        <dbReference type="Proteomes" id="UP000826212"/>
    </source>
</evidence>
<evidence type="ECO:0000313" key="1">
    <source>
        <dbReference type="EMBL" id="QZE14690.1"/>
    </source>
</evidence>
<accession>A0AC61NNU9</accession>
<reference evidence="1" key="1">
    <citation type="submission" date="2021-08" db="EMBL/GenBank/DDBJ databases">
        <title>Novel anaerobic bacterium isolated from sea squirt in East Sea, Republic of Korea.</title>
        <authorList>
            <person name="Nguyen T.H."/>
            <person name="Li Z."/>
            <person name="Lee Y.-J."/>
            <person name="Ko J."/>
            <person name="Kim S.-G."/>
        </authorList>
    </citation>
    <scope>NUCLEOTIDE SEQUENCE</scope>
    <source>
        <strain evidence="1">KCTC 25031</strain>
    </source>
</reference>
<sequence length="110" mass="12629">MNYITPIQLREILESEAPITIINVLSEKDFLSHHIPNSMNIDVSESGFAHKIEEIILDKEDPIILYGVDNTLMRPKIAFDRLSKIGYKNCLVLKGGIKEWEKDGFETIRN</sequence>
<dbReference type="EMBL" id="CP081303">
    <property type="protein sequence ID" value="QZE14690.1"/>
    <property type="molecule type" value="Genomic_DNA"/>
</dbReference>
<dbReference type="Proteomes" id="UP000826212">
    <property type="component" value="Chromosome"/>
</dbReference>
<gene>
    <name evidence="1" type="ORF">K4L44_02125</name>
</gene>